<organism evidence="3 4">
    <name type="scientific">Gordonibacter pamelaeae 7-10-1-b</name>
    <dbReference type="NCBI Taxonomy" id="657308"/>
    <lineage>
        <taxon>Bacteria</taxon>
        <taxon>Bacillati</taxon>
        <taxon>Actinomycetota</taxon>
        <taxon>Coriobacteriia</taxon>
        <taxon>Eggerthellales</taxon>
        <taxon>Eggerthellaceae</taxon>
        <taxon>Gordonibacter</taxon>
    </lineage>
</organism>
<feature type="compositionally biased region" description="Polar residues" evidence="1">
    <location>
        <begin position="310"/>
        <end position="319"/>
    </location>
</feature>
<evidence type="ECO:0000313" key="4">
    <source>
        <dbReference type="Proteomes" id="UP000008805"/>
    </source>
</evidence>
<dbReference type="SUPFAM" id="SSF110849">
    <property type="entry name" value="ParB/Sulfiredoxin"/>
    <property type="match status" value="1"/>
</dbReference>
<dbReference type="Pfam" id="PF02195">
    <property type="entry name" value="ParB_N"/>
    <property type="match status" value="1"/>
</dbReference>
<evidence type="ECO:0000313" key="3">
    <source>
        <dbReference type="EMBL" id="CBL05198.1"/>
    </source>
</evidence>
<evidence type="ECO:0000256" key="1">
    <source>
        <dbReference type="SAM" id="MobiDB-lite"/>
    </source>
</evidence>
<keyword evidence="4" id="KW-1185">Reference proteome</keyword>
<protein>
    <submittedName>
        <fullName evidence="3">Predicted transcriptional regulators</fullName>
    </submittedName>
</protein>
<dbReference type="GO" id="GO:0005694">
    <property type="term" value="C:chromosome"/>
    <property type="evidence" value="ECO:0007669"/>
    <property type="project" value="TreeGrafter"/>
</dbReference>
<dbReference type="GO" id="GO:0007059">
    <property type="term" value="P:chromosome segregation"/>
    <property type="evidence" value="ECO:0007669"/>
    <property type="project" value="TreeGrafter"/>
</dbReference>
<dbReference type="EMBL" id="FP929047">
    <property type="protein sequence ID" value="CBL05198.1"/>
    <property type="molecule type" value="Genomic_DNA"/>
</dbReference>
<dbReference type="PANTHER" id="PTHR33375:SF1">
    <property type="entry name" value="CHROMOSOME-PARTITIONING PROTEIN PARB-RELATED"/>
    <property type="match status" value="1"/>
</dbReference>
<evidence type="ECO:0000259" key="2">
    <source>
        <dbReference type="SMART" id="SM00470"/>
    </source>
</evidence>
<feature type="domain" description="ParB-like N-terminal" evidence="2">
    <location>
        <begin position="29"/>
        <end position="124"/>
    </location>
</feature>
<proteinExistence type="predicted"/>
<dbReference type="InterPro" id="IPR003115">
    <property type="entry name" value="ParB_N"/>
</dbReference>
<name>D6EBV1_9ACTN</name>
<dbReference type="PATRIC" id="fig|657308.3.peg.2918"/>
<dbReference type="InterPro" id="IPR050336">
    <property type="entry name" value="Chromosome_partition/occlusion"/>
</dbReference>
<dbReference type="AlphaFoldDB" id="D6EBV1"/>
<dbReference type="InterPro" id="IPR036086">
    <property type="entry name" value="ParB/Sulfiredoxin_sf"/>
</dbReference>
<reference evidence="3 4" key="1">
    <citation type="submission" date="2010-03" db="EMBL/GenBank/DDBJ databases">
        <title>The genome sequence of Gordonibacter pamelaeae 7-10-1-bT.</title>
        <authorList>
            <consortium name="metaHIT consortium -- http://www.metahit.eu/"/>
            <person name="Pajon A."/>
            <person name="Turner K."/>
            <person name="Parkhill J."/>
            <person name="Timmis K."/>
            <person name="Oxley A."/>
            <person name="Wurdemann D."/>
        </authorList>
    </citation>
    <scope>NUCLEOTIDE SEQUENCE [LARGE SCALE GENOMIC DNA]</scope>
    <source>
        <strain evidence="4">7-10-1-b</strain>
    </source>
</reference>
<dbReference type="HOGENOM" id="CLU_905325_0_0_11"/>
<reference evidence="3 4" key="2">
    <citation type="submission" date="2010-03" db="EMBL/GenBank/DDBJ databases">
        <authorList>
            <person name="Pajon A."/>
        </authorList>
    </citation>
    <scope>NUCLEOTIDE SEQUENCE [LARGE SCALE GENOMIC DNA]</scope>
    <source>
        <strain evidence="4">7-10-1-b</strain>
    </source>
</reference>
<dbReference type="Proteomes" id="UP000008805">
    <property type="component" value="Chromosome"/>
</dbReference>
<dbReference type="Gene3D" id="3.90.1530.10">
    <property type="entry name" value="Conserved hypothetical protein from pyrococcus furiosus pfu- 392566-001, ParB domain"/>
    <property type="match status" value="1"/>
</dbReference>
<sequence length="319" mass="34036">MSAADVAEGFSISGLLDAGSQTASRFPVREIPLSDIQGHPGNVAYSMDEEGIARLAESIRHDGLTDLPLVRRLQGGGFQMISGHRRMAAFRLLSQQGPSYSKIPCRIASDVSDEQAVVLLHTANFFTRSLTVTERAAATKALGIQVEQMRAADPSLAGMRTEDVKARIVEEMTGRKVSGKTIKREEALADEVAGLIPEWRDAADSGGLSVKAVDALAGSDEATQRSAFEKWLESPRSKAATTELVASMTASKPAADKRLASAEKALRRFVANLPKTPTAADSEAISRIAELARQAGDAVSGFTDAHGARQNPSYTNRSE</sequence>
<accession>D6EBV1</accession>
<dbReference type="BioCyc" id="GPAM657308:GPA_RS16200-MONOMER"/>
<dbReference type="SMART" id="SM00470">
    <property type="entry name" value="ParB"/>
    <property type="match status" value="1"/>
</dbReference>
<gene>
    <name evidence="3" type="ORF">GPA_34920</name>
</gene>
<feature type="region of interest" description="Disordered" evidence="1">
    <location>
        <begin position="299"/>
        <end position="319"/>
    </location>
</feature>
<dbReference type="KEGG" id="gpa:GPA_34920"/>
<dbReference type="PANTHER" id="PTHR33375">
    <property type="entry name" value="CHROMOSOME-PARTITIONING PROTEIN PARB-RELATED"/>
    <property type="match status" value="1"/>
</dbReference>
<dbReference type="RefSeq" id="WP_015540541.1">
    <property type="nucleotide sequence ID" value="NC_021021.1"/>
</dbReference>